<keyword evidence="1" id="KW-0812">Transmembrane</keyword>
<dbReference type="EMBL" id="CP007586">
    <property type="protein sequence ID" value="AHY16761.1"/>
    <property type="molecule type" value="Genomic_DNA"/>
</dbReference>
<evidence type="ECO:0000313" key="3">
    <source>
        <dbReference type="EMBL" id="RLU54565.1"/>
    </source>
</evidence>
<dbReference type="eggNOG" id="COG3759">
    <property type="taxonomic scope" value="Bacteria"/>
</dbReference>
<evidence type="ECO:0000313" key="5">
    <source>
        <dbReference type="Proteomes" id="UP000269148"/>
    </source>
</evidence>
<dbReference type="InterPro" id="IPR009732">
    <property type="entry name" value="DUF1304"/>
</dbReference>
<name>A0A1J0N1U2_STRIN</name>
<gene>
    <name evidence="3" type="ORF">DIY07_10240</name>
    <name evidence="2" type="ORF">DQ08_10060</name>
</gene>
<dbReference type="OrthoDB" id="9803832at2"/>
<accession>A0A1J0N1U2</accession>
<protein>
    <submittedName>
        <fullName evidence="3">DUF1304 domain-containing protein</fullName>
    </submittedName>
    <submittedName>
        <fullName evidence="2">Membrane protein</fullName>
    </submittedName>
</protein>
<dbReference type="Proteomes" id="UP000269148">
    <property type="component" value="Unassembled WGS sequence"/>
</dbReference>
<dbReference type="KEGG" id="sio:DW64_10045"/>
<feature type="transmembrane region" description="Helical" evidence="1">
    <location>
        <begin position="78"/>
        <end position="95"/>
    </location>
</feature>
<dbReference type="AlphaFoldDB" id="A0A1J0N1U2"/>
<evidence type="ECO:0000313" key="4">
    <source>
        <dbReference type="Proteomes" id="UP000025245"/>
    </source>
</evidence>
<feature type="transmembrane region" description="Helical" evidence="1">
    <location>
        <begin position="56"/>
        <end position="73"/>
    </location>
</feature>
<sequence>MSIITLILATLAALEQAYIMYIETFATQSTATQRIFNISKEELENPTIDNLFKNQGIYNGLIALFLIYGLFIAQNSEIVALFLVNILAAALYGALTVDKKILFKQGGVALMALISLLF</sequence>
<keyword evidence="1" id="KW-0472">Membrane</keyword>
<dbReference type="Proteomes" id="UP000025245">
    <property type="component" value="Chromosome"/>
</dbReference>
<evidence type="ECO:0000313" key="2">
    <source>
        <dbReference type="EMBL" id="AHY16761.1"/>
    </source>
</evidence>
<dbReference type="Pfam" id="PF06993">
    <property type="entry name" value="DUF1304"/>
    <property type="match status" value="1"/>
</dbReference>
<organism evidence="3 5">
    <name type="scientific">Streptococcus iniae</name>
    <name type="common">Streptococcus shiloi</name>
    <dbReference type="NCBI Taxonomy" id="1346"/>
    <lineage>
        <taxon>Bacteria</taxon>
        <taxon>Bacillati</taxon>
        <taxon>Bacillota</taxon>
        <taxon>Bacilli</taxon>
        <taxon>Lactobacillales</taxon>
        <taxon>Streptococcaceae</taxon>
        <taxon>Streptococcus</taxon>
    </lineage>
</organism>
<dbReference type="RefSeq" id="WP_003100490.1">
    <property type="nucleotide sequence ID" value="NZ_CP017952.1"/>
</dbReference>
<reference evidence="3 5" key="2">
    <citation type="submission" date="2018-06" db="EMBL/GenBank/DDBJ databases">
        <title>Mutators as drivers of adaptation in pathogenic bacteria and a risk factor for host jumps and vaccine escape.</title>
        <authorList>
            <person name="Barnes A.C."/>
            <person name="Silayeva O."/>
        </authorList>
    </citation>
    <scope>NUCLEOTIDE SEQUENCE [LARGE SCALE GENOMIC DNA]</scope>
    <source>
        <strain evidence="3 5">QMA0445</strain>
    </source>
</reference>
<proteinExistence type="predicted"/>
<dbReference type="EMBL" id="QLQD01000086">
    <property type="protein sequence ID" value="RLU54565.1"/>
    <property type="molecule type" value="Genomic_DNA"/>
</dbReference>
<evidence type="ECO:0000256" key="1">
    <source>
        <dbReference type="SAM" id="Phobius"/>
    </source>
</evidence>
<reference evidence="2 4" key="1">
    <citation type="journal article" date="2014" name="Genome Announc.">
        <title>Complete Genome Sequence of a Virulent Strain, Streptococcus iniae ISET0901, Isolated from Diseased Tilapia.</title>
        <authorList>
            <person name="Pridgeon J.W."/>
            <person name="Zhang D."/>
            <person name="Zhang L."/>
        </authorList>
    </citation>
    <scope>NUCLEOTIDE SEQUENCE [LARGE SCALE GENOMIC DNA]</scope>
    <source>
        <strain evidence="2 4">ISET0901</strain>
    </source>
</reference>
<keyword evidence="4" id="KW-1185">Reference proteome</keyword>
<dbReference type="PANTHER" id="PTHR38446">
    <property type="entry name" value="BLL0914 PROTEIN"/>
    <property type="match status" value="1"/>
</dbReference>
<dbReference type="PANTHER" id="PTHR38446:SF1">
    <property type="entry name" value="BLL0914 PROTEIN"/>
    <property type="match status" value="1"/>
</dbReference>
<dbReference type="KEGG" id="siq:DQ08_10060"/>
<keyword evidence="1" id="KW-1133">Transmembrane helix</keyword>